<reference evidence="2" key="1">
    <citation type="submission" date="2016-10" db="EMBL/GenBank/DDBJ databases">
        <title>Comparative genomics uncovers the prolific and rare metabolic potential of the cyanobacterial genus Moorea.</title>
        <authorList>
            <person name="Leao T."/>
            <person name="Castelao G."/>
            <person name="Korobeynikov A."/>
            <person name="Monroe E.A."/>
            <person name="Podell S."/>
            <person name="Glukhov E."/>
            <person name="Allen E."/>
            <person name="Gerwick W.H."/>
            <person name="Gerwick L."/>
        </authorList>
    </citation>
    <scope>NUCLEOTIDE SEQUENCE [LARGE SCALE GENOMIC DNA]</scope>
    <source>
        <strain evidence="2">PAL-8-15-08-1</strain>
    </source>
</reference>
<organism evidence="1 2">
    <name type="scientific">Moorena producens PAL-8-15-08-1</name>
    <dbReference type="NCBI Taxonomy" id="1458985"/>
    <lineage>
        <taxon>Bacteria</taxon>
        <taxon>Bacillati</taxon>
        <taxon>Cyanobacteriota</taxon>
        <taxon>Cyanophyceae</taxon>
        <taxon>Coleofasciculales</taxon>
        <taxon>Coleofasciculaceae</taxon>
        <taxon>Moorena</taxon>
    </lineage>
</organism>
<dbReference type="Proteomes" id="UP000177870">
    <property type="component" value="Chromosome"/>
</dbReference>
<accession>A0A1D8TRM7</accession>
<dbReference type="RefSeq" id="WP_070392754.1">
    <property type="nucleotide sequence ID" value="NZ_CP017599.1"/>
</dbReference>
<dbReference type="OrthoDB" id="490865at2"/>
<gene>
    <name evidence="1" type="ORF">BJP34_13225</name>
</gene>
<proteinExistence type="predicted"/>
<protein>
    <submittedName>
        <fullName evidence="1">Uncharacterized protein</fullName>
    </submittedName>
</protein>
<evidence type="ECO:0000313" key="2">
    <source>
        <dbReference type="Proteomes" id="UP000177870"/>
    </source>
</evidence>
<name>A0A1D8TRM7_9CYAN</name>
<sequence>MANININDLSALNLTGAELFDDSESFMTELSDESEQMEEIYGGASWWPWPICIPTSCREVSCLRKTFINAVK</sequence>
<dbReference type="AlphaFoldDB" id="A0A1D8TRM7"/>
<dbReference type="KEGG" id="mpro:BJP34_13225"/>
<evidence type="ECO:0000313" key="1">
    <source>
        <dbReference type="EMBL" id="AOX00290.1"/>
    </source>
</evidence>
<dbReference type="EMBL" id="CP017599">
    <property type="protein sequence ID" value="AOX00290.1"/>
    <property type="molecule type" value="Genomic_DNA"/>
</dbReference>